<evidence type="ECO:0000256" key="1">
    <source>
        <dbReference type="ARBA" id="ARBA00001092"/>
    </source>
</evidence>
<dbReference type="GO" id="GO:0008241">
    <property type="term" value="F:peptidyl-dipeptidase activity"/>
    <property type="evidence" value="ECO:0007669"/>
    <property type="project" value="UniProtKB-EC"/>
</dbReference>
<sequence>MKKKLVSCLISFTLLSSLSTPLLAKAQDNTQDIKGNLVIAGGGVGTSNHDIYEKFLSLAGGKEKAKIGIIPAASTTLQSSEKFKKDLVKYGVNSDSIQILPVSNHDFSDTQRDESTWKSQVNDKKLSGTIKGLTAVWFVGGDQTKIVDSLRQNNGSDSEALKAIWDIYRKGAVIGGTSAGAAIMSDVMVTGGDSLGALKESIGNKANKHVNEGEDGKKEYEPLSVQKGLGFFQHGIIDQHMDERARLGRLAVAAYNSERDKEQNFAYGVDEDTAMVVNNKDQKIEVVGRSGVAVLDMSKAKLKSASSFVSKQKARSGLENIKVSYLSPGDKINYHLKSFEFPKDKVETKGFEYYSFNALPATGVFTPYGRLKAYLSYSLVDNESMKSANSYVYDSQGWGYEIAFRKNSDTNGYWRYTDGQKDDYSIVNVGMDITPKTVKFQPDKETSLTYKKSTFSPSESPVYDSIKGNLLIAGGALGSSNSSVYNKFINLAGGKQAKIGIVPAASTKFDSSSHFKEDLIKYGMKAENIEVLPISNHDFKGTSENESNWKANMNSDKLAQKVKGLTGIWFVGGDQTLITGSLRNENGSDSKVLQAIRHTYKNGAVLGGTSAGAAIMSNTMLAGGDSYGALSYGFTDTYDDMNQQEGGPAYLEKGLGFFQYGLVDQHFDNKARLGRLIATAYEKGNKNQLSYGIDEDTAMVVNNKEKQIEVVGRGGITLVDLAKVQANDKFPSDYKNILISCITPGDKVNMTTKEIVINPAKTSTRKNEYYSEKIGPNTGLFSPHGVLRKFLAYDLIDNAQSKEIKSYAFNQNKGFELTFRKSAESNGYWAYTDGQKDDYSIVKVTLDIKPIKVAIK</sequence>
<keyword evidence="9" id="KW-0732">Signal</keyword>
<evidence type="ECO:0000256" key="4">
    <source>
        <dbReference type="ARBA" id="ARBA00013115"/>
    </source>
</evidence>
<dbReference type="InterPro" id="IPR005320">
    <property type="entry name" value="Peptidase_S51"/>
</dbReference>
<dbReference type="NCBIfam" id="TIGR02069">
    <property type="entry name" value="cyanophycinase"/>
    <property type="match status" value="2"/>
</dbReference>
<comment type="similarity">
    <text evidence="3">Belongs to the peptidase S51 family.</text>
</comment>
<feature type="chain" id="PRO_5031440084" description="Cyanophycinase" evidence="9">
    <location>
        <begin position="27"/>
        <end position="856"/>
    </location>
</feature>
<organism evidence="10 11">
    <name type="scientific">Priestia aryabhattai</name>
    <name type="common">Bacillus aryabhattai</name>
    <dbReference type="NCBI Taxonomy" id="412384"/>
    <lineage>
        <taxon>Bacteria</taxon>
        <taxon>Bacillati</taxon>
        <taxon>Bacillota</taxon>
        <taxon>Bacilli</taxon>
        <taxon>Bacillales</taxon>
        <taxon>Bacillaceae</taxon>
        <taxon>Priestia</taxon>
    </lineage>
</organism>
<name>A0A7W3NBF3_PRIAR</name>
<evidence type="ECO:0000256" key="9">
    <source>
        <dbReference type="SAM" id="SignalP"/>
    </source>
</evidence>
<evidence type="ECO:0000256" key="6">
    <source>
        <dbReference type="ARBA" id="ARBA00022670"/>
    </source>
</evidence>
<comment type="caution">
    <text evidence="10">The sequence shown here is derived from an EMBL/GenBank/DDBJ whole genome shotgun (WGS) entry which is preliminary data.</text>
</comment>
<proteinExistence type="inferred from homology"/>
<evidence type="ECO:0000256" key="8">
    <source>
        <dbReference type="ARBA" id="ARBA00022825"/>
    </source>
</evidence>
<dbReference type="AlphaFoldDB" id="A0A7W3NBF3"/>
<dbReference type="InterPro" id="IPR011811">
    <property type="entry name" value="Peptidase_S51_cyanophycinase"/>
</dbReference>
<dbReference type="SUPFAM" id="SSF52317">
    <property type="entry name" value="Class I glutamine amidotransferase-like"/>
    <property type="match status" value="2"/>
</dbReference>
<dbReference type="Gene3D" id="3.40.50.880">
    <property type="match status" value="2"/>
</dbReference>
<keyword evidence="8" id="KW-0720">Serine protease</keyword>
<dbReference type="EC" id="3.4.15.6" evidence="4"/>
<dbReference type="Pfam" id="PF03575">
    <property type="entry name" value="Peptidase_S51"/>
    <property type="match status" value="2"/>
</dbReference>
<evidence type="ECO:0000256" key="3">
    <source>
        <dbReference type="ARBA" id="ARBA00006534"/>
    </source>
</evidence>
<protein>
    <recommendedName>
        <fullName evidence="5">Cyanophycinase</fullName>
        <ecNumber evidence="4">3.4.15.6</ecNumber>
    </recommendedName>
</protein>
<evidence type="ECO:0000256" key="2">
    <source>
        <dbReference type="ARBA" id="ARBA00002039"/>
    </source>
</evidence>
<feature type="signal peptide" evidence="9">
    <location>
        <begin position="1"/>
        <end position="26"/>
    </location>
</feature>
<keyword evidence="6" id="KW-0645">Protease</keyword>
<keyword evidence="11" id="KW-1185">Reference proteome</keyword>
<gene>
    <name evidence="10" type="ORF">HNP21_002990</name>
</gene>
<dbReference type="RefSeq" id="WP_182527632.1">
    <property type="nucleotide sequence ID" value="NZ_JACJHT010000002.1"/>
</dbReference>
<evidence type="ECO:0000256" key="7">
    <source>
        <dbReference type="ARBA" id="ARBA00022801"/>
    </source>
</evidence>
<evidence type="ECO:0000256" key="5">
    <source>
        <dbReference type="ARBA" id="ARBA00015719"/>
    </source>
</evidence>
<reference evidence="10" key="1">
    <citation type="submission" date="2020-08" db="EMBL/GenBank/DDBJ databases">
        <title>Functional genomics of gut bacteria from endangered species of beetles.</title>
        <authorList>
            <person name="Carlos-Shanley C."/>
        </authorList>
    </citation>
    <scope>NUCLEOTIDE SEQUENCE [LARGE SCALE GENOMIC DNA]</scope>
    <source>
        <strain evidence="10">S00060</strain>
    </source>
</reference>
<comment type="function">
    <text evidence="2">Exopeptidase that catalyzes the hydrolytic cleavage of multi-L-arginyl-poly-L-aspartic acid (cyanophycin; a water-insoluble reserve polymer) into aspartate-arginine dipeptides.</text>
</comment>
<accession>A0A7W3NBF3</accession>
<dbReference type="EMBL" id="JACJHT010000002">
    <property type="protein sequence ID" value="MBA9039883.1"/>
    <property type="molecule type" value="Genomic_DNA"/>
</dbReference>
<keyword evidence="7" id="KW-0378">Hydrolase</keyword>
<dbReference type="GO" id="GO:0008236">
    <property type="term" value="F:serine-type peptidase activity"/>
    <property type="evidence" value="ECO:0007669"/>
    <property type="project" value="UniProtKB-KW"/>
</dbReference>
<dbReference type="Proteomes" id="UP000543174">
    <property type="component" value="Unassembled WGS sequence"/>
</dbReference>
<evidence type="ECO:0000313" key="10">
    <source>
        <dbReference type="EMBL" id="MBA9039883.1"/>
    </source>
</evidence>
<dbReference type="CDD" id="cd03145">
    <property type="entry name" value="GAT1_cyanophycinase"/>
    <property type="match status" value="2"/>
</dbReference>
<dbReference type="InterPro" id="IPR029062">
    <property type="entry name" value="Class_I_gatase-like"/>
</dbReference>
<dbReference type="PANTHER" id="PTHR36175:SF1">
    <property type="entry name" value="CYANOPHYCINASE"/>
    <property type="match status" value="1"/>
</dbReference>
<evidence type="ECO:0000313" key="11">
    <source>
        <dbReference type="Proteomes" id="UP000543174"/>
    </source>
</evidence>
<comment type="catalytic activity">
    <reaction evidence="1">
        <text>[L-4-(L-arginin-2-N-yl)aspartate](n) + H2O = [L-4-(L-arginin-2-N-yl)aspartate](n-1) + L-4-(L-arginin-2-N-yl)aspartate</text>
        <dbReference type="Rhea" id="RHEA:12845"/>
        <dbReference type="Rhea" id="RHEA-COMP:13728"/>
        <dbReference type="Rhea" id="RHEA-COMP:13734"/>
        <dbReference type="ChEBI" id="CHEBI:15377"/>
        <dbReference type="ChEBI" id="CHEBI:137986"/>
        <dbReference type="ChEBI" id="CHEBI:137991"/>
        <dbReference type="EC" id="3.4.15.6"/>
    </reaction>
</comment>
<dbReference type="GO" id="GO:0006508">
    <property type="term" value="P:proteolysis"/>
    <property type="evidence" value="ECO:0007669"/>
    <property type="project" value="UniProtKB-KW"/>
</dbReference>
<dbReference type="PANTHER" id="PTHR36175">
    <property type="entry name" value="CYANOPHYCINASE"/>
    <property type="match status" value="1"/>
</dbReference>